<evidence type="ECO:0000313" key="2">
    <source>
        <dbReference type="Proteomes" id="UP000239663"/>
    </source>
</evidence>
<dbReference type="PANTHER" id="PTHR40070:SF1">
    <property type="entry name" value="UPF0478 PROTEIN YTXG"/>
    <property type="match status" value="1"/>
</dbReference>
<keyword evidence="2" id="KW-1185">Reference proteome</keyword>
<reference evidence="1 2" key="1">
    <citation type="submission" date="2017-12" db="EMBL/GenBank/DDBJ databases">
        <title>Taxonomic description and draft genome of Pradoshia cofamensis Gen. nov., sp. nov., a thermotolerant bacillale isolated from anterior gut of earthworm Eisenia fetida.</title>
        <authorList>
            <person name="Saha T."/>
            <person name="Chakraborty R."/>
        </authorList>
    </citation>
    <scope>NUCLEOTIDE SEQUENCE [LARGE SCALE GENOMIC DNA]</scope>
    <source>
        <strain evidence="1 2">EAG3</strain>
    </source>
</reference>
<evidence type="ECO:0000313" key="1">
    <source>
        <dbReference type="EMBL" id="PQD94751.1"/>
    </source>
</evidence>
<dbReference type="EMBL" id="PKOZ01000007">
    <property type="protein sequence ID" value="PQD94751.1"/>
    <property type="molecule type" value="Genomic_DNA"/>
</dbReference>
<accession>A0A2S7MY75</accession>
<dbReference type="Pfam" id="PF06103">
    <property type="entry name" value="DUF948"/>
    <property type="match status" value="1"/>
</dbReference>
<dbReference type="PANTHER" id="PTHR40070">
    <property type="entry name" value="UPF0478 PROTEIN YTXG"/>
    <property type="match status" value="1"/>
</dbReference>
<proteinExistence type="predicted"/>
<organism evidence="1 2">
    <name type="scientific">Pradoshia eiseniae</name>
    <dbReference type="NCBI Taxonomy" id="2064768"/>
    <lineage>
        <taxon>Bacteria</taxon>
        <taxon>Bacillati</taxon>
        <taxon>Bacillota</taxon>
        <taxon>Bacilli</taxon>
        <taxon>Bacillales</taxon>
        <taxon>Bacillaceae</taxon>
        <taxon>Pradoshia</taxon>
    </lineage>
</organism>
<dbReference type="Proteomes" id="UP000239663">
    <property type="component" value="Unassembled WGS sequence"/>
</dbReference>
<dbReference type="AlphaFoldDB" id="A0A2S7MY75"/>
<name>A0A2S7MY75_9BACI</name>
<dbReference type="InterPro" id="IPR009293">
    <property type="entry name" value="UPF0478"/>
</dbReference>
<gene>
    <name evidence="1" type="ORF">CYL18_12325</name>
</gene>
<comment type="caution">
    <text evidence="1">The sequence shown here is derived from an EMBL/GenBank/DDBJ whole genome shotgun (WGS) entry which is preliminary data.</text>
</comment>
<dbReference type="RefSeq" id="WP_104849825.1">
    <property type="nucleotide sequence ID" value="NZ_PKOZ01000007.1"/>
</dbReference>
<dbReference type="OrthoDB" id="2969233at2"/>
<protein>
    <submittedName>
        <fullName evidence="1">DUF948 domain-containing protein</fullName>
    </submittedName>
</protein>
<sequence length="105" mass="11857">MFIVWISVALIIASLVFLGSTAVKTMKEAKPVITKMNATITRIKQQTDTIKMQTDHLTATQARMTEDMEYKKNAINYPVNEAKQIVPRLKTLWAATPFSDVISKK</sequence>